<feature type="signal peptide" evidence="1">
    <location>
        <begin position="1"/>
        <end position="23"/>
    </location>
</feature>
<sequence>MSMFKTMALSLALVLASTASAQANIGVGKSLPAAQCPTPQYYDPGCGGGSLCGPKQRCFSMPKICLPKITMPKLRLEKYQVVKTRYRLVCEKPACPPPVCYPYPTAQGGVIHAAPQFGPAMGAPQGLAAPAPAFQGPIPGPQQ</sequence>
<dbReference type="EMBL" id="CP002353">
    <property type="protein sequence ID" value="ADV62849.1"/>
    <property type="molecule type" value="Genomic_DNA"/>
</dbReference>
<dbReference type="AlphaFoldDB" id="E8R5U2"/>
<evidence type="ECO:0000256" key="1">
    <source>
        <dbReference type="SAM" id="SignalP"/>
    </source>
</evidence>
<proteinExistence type="predicted"/>
<accession>E8R5U2</accession>
<reference key="1">
    <citation type="submission" date="2010-11" db="EMBL/GenBank/DDBJ databases">
        <title>The complete sequence of chromosome of Isophaera pallida ATCC 43644.</title>
        <authorList>
            <consortium name="US DOE Joint Genome Institute (JGI-PGF)"/>
            <person name="Lucas S."/>
            <person name="Copeland A."/>
            <person name="Lapidus A."/>
            <person name="Bruce D."/>
            <person name="Goodwin L."/>
            <person name="Pitluck S."/>
            <person name="Kyrpides N."/>
            <person name="Mavromatis K."/>
            <person name="Pagani I."/>
            <person name="Ivanova N."/>
            <person name="Saunders E."/>
            <person name="Brettin T."/>
            <person name="Detter J.C."/>
            <person name="Han C."/>
            <person name="Tapia R."/>
            <person name="Land M."/>
            <person name="Hauser L."/>
            <person name="Markowitz V."/>
            <person name="Cheng J.-F."/>
            <person name="Hugenholtz P."/>
            <person name="Woyke T."/>
            <person name="Wu D."/>
            <person name="Eisen J.A."/>
        </authorList>
    </citation>
    <scope>NUCLEOTIDE SEQUENCE</scope>
    <source>
        <strain>ATCC 43644</strain>
    </source>
</reference>
<evidence type="ECO:0000313" key="2">
    <source>
        <dbReference type="EMBL" id="ADV62849.1"/>
    </source>
</evidence>
<dbReference type="Proteomes" id="UP000008631">
    <property type="component" value="Chromosome"/>
</dbReference>
<dbReference type="InParanoid" id="E8R5U2"/>
<protein>
    <submittedName>
        <fullName evidence="2">Uncharacterized protein</fullName>
    </submittedName>
</protein>
<name>E8R5U2_ISOPI</name>
<keyword evidence="3" id="KW-1185">Reference proteome</keyword>
<keyword evidence="1" id="KW-0732">Signal</keyword>
<evidence type="ECO:0000313" key="3">
    <source>
        <dbReference type="Proteomes" id="UP000008631"/>
    </source>
</evidence>
<feature type="chain" id="PRO_5003230102" evidence="1">
    <location>
        <begin position="24"/>
        <end position="143"/>
    </location>
</feature>
<reference evidence="2 3" key="2">
    <citation type="journal article" date="2011" name="Stand. Genomic Sci.">
        <title>Complete genome sequence of Isosphaera pallida type strain (IS1B).</title>
        <authorList>
            <consortium name="US DOE Joint Genome Institute (JGI-PGF)"/>
            <person name="Goker M."/>
            <person name="Cleland D."/>
            <person name="Saunders E."/>
            <person name="Lapidus A."/>
            <person name="Nolan M."/>
            <person name="Lucas S."/>
            <person name="Hammon N."/>
            <person name="Deshpande S."/>
            <person name="Cheng J.F."/>
            <person name="Tapia R."/>
            <person name="Han C."/>
            <person name="Goodwin L."/>
            <person name="Pitluck S."/>
            <person name="Liolios K."/>
            <person name="Pagani I."/>
            <person name="Ivanova N."/>
            <person name="Mavromatis K."/>
            <person name="Pati A."/>
            <person name="Chen A."/>
            <person name="Palaniappan K."/>
            <person name="Land M."/>
            <person name="Hauser L."/>
            <person name="Chang Y.J."/>
            <person name="Jeffries C.D."/>
            <person name="Detter J.C."/>
            <person name="Beck B."/>
            <person name="Woyke T."/>
            <person name="Bristow J."/>
            <person name="Eisen J.A."/>
            <person name="Markowitz V."/>
            <person name="Hugenholtz P."/>
            <person name="Kyrpides N.C."/>
            <person name="Klenk H.P."/>
        </authorList>
    </citation>
    <scope>NUCLEOTIDE SEQUENCE [LARGE SCALE GENOMIC DNA]</scope>
    <source>
        <strain evidence="3">ATCC 43644 / DSM 9630 / IS1B</strain>
    </source>
</reference>
<dbReference type="HOGENOM" id="CLU_1803586_0_0_0"/>
<gene>
    <name evidence="2" type="ordered locus">Isop_2271</name>
</gene>
<dbReference type="KEGG" id="ipa:Isop_2271"/>
<organism evidence="2 3">
    <name type="scientific">Isosphaera pallida (strain ATCC 43644 / DSM 9630 / IS1B)</name>
    <dbReference type="NCBI Taxonomy" id="575540"/>
    <lineage>
        <taxon>Bacteria</taxon>
        <taxon>Pseudomonadati</taxon>
        <taxon>Planctomycetota</taxon>
        <taxon>Planctomycetia</taxon>
        <taxon>Isosphaerales</taxon>
        <taxon>Isosphaeraceae</taxon>
        <taxon>Isosphaera</taxon>
    </lineage>
</organism>
<dbReference type="RefSeq" id="WP_013565137.1">
    <property type="nucleotide sequence ID" value="NC_014962.1"/>
</dbReference>